<protein>
    <submittedName>
        <fullName evidence="2">Uncharacterized protein</fullName>
    </submittedName>
</protein>
<dbReference type="EMBL" id="CP036433">
    <property type="protein sequence ID" value="QDU98496.1"/>
    <property type="molecule type" value="Genomic_DNA"/>
</dbReference>
<organism evidence="2 3">
    <name type="scientific">Lignipirellula cremea</name>
    <dbReference type="NCBI Taxonomy" id="2528010"/>
    <lineage>
        <taxon>Bacteria</taxon>
        <taxon>Pseudomonadati</taxon>
        <taxon>Planctomycetota</taxon>
        <taxon>Planctomycetia</taxon>
        <taxon>Pirellulales</taxon>
        <taxon>Pirellulaceae</taxon>
        <taxon>Lignipirellula</taxon>
    </lineage>
</organism>
<evidence type="ECO:0000313" key="3">
    <source>
        <dbReference type="Proteomes" id="UP000317648"/>
    </source>
</evidence>
<keyword evidence="3" id="KW-1185">Reference proteome</keyword>
<proteinExistence type="predicted"/>
<gene>
    <name evidence="2" type="ORF">Pla8534_63650</name>
</gene>
<feature type="region of interest" description="Disordered" evidence="1">
    <location>
        <begin position="1"/>
        <end position="23"/>
    </location>
</feature>
<name>A0A518E326_9BACT</name>
<reference evidence="2 3" key="1">
    <citation type="submission" date="2019-02" db="EMBL/GenBank/DDBJ databases">
        <title>Deep-cultivation of Planctomycetes and their phenomic and genomic characterization uncovers novel biology.</title>
        <authorList>
            <person name="Wiegand S."/>
            <person name="Jogler M."/>
            <person name="Boedeker C."/>
            <person name="Pinto D."/>
            <person name="Vollmers J."/>
            <person name="Rivas-Marin E."/>
            <person name="Kohn T."/>
            <person name="Peeters S.H."/>
            <person name="Heuer A."/>
            <person name="Rast P."/>
            <person name="Oberbeckmann S."/>
            <person name="Bunk B."/>
            <person name="Jeske O."/>
            <person name="Meyerdierks A."/>
            <person name="Storesund J.E."/>
            <person name="Kallscheuer N."/>
            <person name="Luecker S."/>
            <person name="Lage O.M."/>
            <person name="Pohl T."/>
            <person name="Merkel B.J."/>
            <person name="Hornburger P."/>
            <person name="Mueller R.-W."/>
            <person name="Bruemmer F."/>
            <person name="Labrenz M."/>
            <person name="Spormann A.M."/>
            <person name="Op den Camp H."/>
            <person name="Overmann J."/>
            <person name="Amann R."/>
            <person name="Jetten M.S.M."/>
            <person name="Mascher T."/>
            <person name="Medema M.H."/>
            <person name="Devos D.P."/>
            <person name="Kaster A.-K."/>
            <person name="Ovreas L."/>
            <person name="Rohde M."/>
            <person name="Galperin M.Y."/>
            <person name="Jogler C."/>
        </authorList>
    </citation>
    <scope>NUCLEOTIDE SEQUENCE [LARGE SCALE GENOMIC DNA]</scope>
    <source>
        <strain evidence="2 3">Pla85_3_4</strain>
    </source>
</reference>
<dbReference type="KEGG" id="lcre:Pla8534_63650"/>
<accession>A0A518E326</accession>
<dbReference type="AlphaFoldDB" id="A0A518E326"/>
<evidence type="ECO:0000313" key="2">
    <source>
        <dbReference type="EMBL" id="QDU98496.1"/>
    </source>
</evidence>
<evidence type="ECO:0000256" key="1">
    <source>
        <dbReference type="SAM" id="MobiDB-lite"/>
    </source>
</evidence>
<sequence>MNESFTKGEGKRLSLAGGKDETKGLPLFFSTVG</sequence>
<dbReference type="Proteomes" id="UP000317648">
    <property type="component" value="Chromosome"/>
</dbReference>